<dbReference type="InterPro" id="IPR006094">
    <property type="entry name" value="Oxid_FAD_bind_N"/>
</dbReference>
<dbReference type="InterPro" id="IPR016166">
    <property type="entry name" value="FAD-bd_PCMH"/>
</dbReference>
<dbReference type="GO" id="GO:0016491">
    <property type="term" value="F:oxidoreductase activity"/>
    <property type="evidence" value="ECO:0007669"/>
    <property type="project" value="UniProtKB-KW"/>
</dbReference>
<organism evidence="4 5">
    <name type="scientific">Petromyces alliaceus</name>
    <name type="common">Aspergillus alliaceus</name>
    <dbReference type="NCBI Taxonomy" id="209559"/>
    <lineage>
        <taxon>Eukaryota</taxon>
        <taxon>Fungi</taxon>
        <taxon>Dikarya</taxon>
        <taxon>Ascomycota</taxon>
        <taxon>Pezizomycotina</taxon>
        <taxon>Eurotiomycetes</taxon>
        <taxon>Eurotiomycetidae</taxon>
        <taxon>Eurotiales</taxon>
        <taxon>Aspergillaceae</taxon>
        <taxon>Aspergillus</taxon>
        <taxon>Aspergillus subgen. Circumdati</taxon>
    </lineage>
</organism>
<reference evidence="4 5" key="1">
    <citation type="submission" date="2019-04" db="EMBL/GenBank/DDBJ databases">
        <title>Aspergillus burnettii sp. nov., novel species from soil in southeast Queensland.</title>
        <authorList>
            <person name="Gilchrist C.L.M."/>
            <person name="Pitt J.I."/>
            <person name="Lange L."/>
            <person name="Lacey H.J."/>
            <person name="Vuong D."/>
            <person name="Midgley D.J."/>
            <person name="Greenfield P."/>
            <person name="Bradbury M."/>
            <person name="Lacey E."/>
            <person name="Busk P.K."/>
            <person name="Pilgaard B."/>
            <person name="Chooi Y.H."/>
            <person name="Piggott A.M."/>
        </authorList>
    </citation>
    <scope>NUCLEOTIDE SEQUENCE [LARGE SCALE GENOMIC DNA]</scope>
    <source>
        <strain evidence="4 5">FRR 5400</strain>
    </source>
</reference>
<evidence type="ECO:0000256" key="2">
    <source>
        <dbReference type="ARBA" id="ARBA00023002"/>
    </source>
</evidence>
<dbReference type="Proteomes" id="UP000541154">
    <property type="component" value="Unassembled WGS sequence"/>
</dbReference>
<dbReference type="InterPro" id="IPR012951">
    <property type="entry name" value="BBE"/>
</dbReference>
<dbReference type="AlphaFoldDB" id="A0A8H6A376"/>
<gene>
    <name evidence="4" type="ORF">ETB97_000839</name>
</gene>
<name>A0A8H6A376_PETAA</name>
<dbReference type="Pfam" id="PF01565">
    <property type="entry name" value="FAD_binding_4"/>
    <property type="match status" value="1"/>
</dbReference>
<comment type="similarity">
    <text evidence="1">Belongs to the oxygen-dependent FAD-linked oxidoreductase family.</text>
</comment>
<dbReference type="EMBL" id="SPNV01000112">
    <property type="protein sequence ID" value="KAF5861011.1"/>
    <property type="molecule type" value="Genomic_DNA"/>
</dbReference>
<feature type="domain" description="FAD-binding PCMH-type" evidence="3">
    <location>
        <begin position="141"/>
        <end position="327"/>
    </location>
</feature>
<dbReference type="InterPro" id="IPR036318">
    <property type="entry name" value="FAD-bd_PCMH-like_sf"/>
</dbReference>
<dbReference type="InterPro" id="IPR016169">
    <property type="entry name" value="FAD-bd_PCMH_sub2"/>
</dbReference>
<dbReference type="PANTHER" id="PTHR13878:SF155">
    <property type="entry name" value="ALCOHOL OXIDASE, PUTATIVE (AFU_ORTHOLOGUE AFUA_4G00430)-RELATED"/>
    <property type="match status" value="1"/>
</dbReference>
<evidence type="ECO:0000259" key="3">
    <source>
        <dbReference type="PROSITE" id="PS51387"/>
    </source>
</evidence>
<evidence type="ECO:0000256" key="1">
    <source>
        <dbReference type="ARBA" id="ARBA00005466"/>
    </source>
</evidence>
<protein>
    <recommendedName>
        <fullName evidence="3">FAD-binding PCMH-type domain-containing protein</fullName>
    </recommendedName>
</protein>
<dbReference type="SUPFAM" id="SSF56176">
    <property type="entry name" value="FAD-binding/transporter-associated domain-like"/>
    <property type="match status" value="1"/>
</dbReference>
<keyword evidence="2" id="KW-0560">Oxidoreductase</keyword>
<sequence length="614" mass="66202">MDLQSSKVPVGHQGLLEVIHYFVRVHWQANTMKLLSIVSLIGLAFASSNPSCRCRPHESCWPSSGEWNTLNSSVQGNLQAVRPIANLCHGDGQTDICALVAEQWSNSTWRAEQPGAVQWENWEAWPEHNQSCYIESPQIPCGQGRISLYSVVAKSASHIQEAVRFAKLHNLRLAIRNSGHCFLGRSTAPESLQIFTNGMKDIQFRDNFIAAGAPKNKSEGPAVTIAAGVMLNELYAAVGKAGRTVVAGASHTVGAAGGYIQGGGHSFLGPWKGMASDNALEFSVVTADGRLVVANSYQNTDLFWALRGGGGGTFGVVVAVTLRTFDEVPVVVSNLNVSTAVGNPGFWQALTDFHAAIPALNELGGGYYFISPNVPLNQTHGISSLSTVLIFPNQTDTRKADKLFMPLMSKLNATSGVSMQYGSMPFPNIHTLLSEFLLQGGSDPTGARVILGSRLFSRDLLASSDGPGKLVSALRTLGSNSENGFTGHIVAGGAVSKNGQIIDSALNPAWRQVATHIDFGRGWGPNATLAEQEAVIHNLTNVEMPILKALEGDKMGAYLNEANPYEPDFQVEFWGKNYQRLYQIKQKWDPTGLFIVRKGVGSEDWDDAGLCRVH</sequence>
<keyword evidence="5" id="KW-1185">Reference proteome</keyword>
<dbReference type="GO" id="GO:0071949">
    <property type="term" value="F:FAD binding"/>
    <property type="evidence" value="ECO:0007669"/>
    <property type="project" value="InterPro"/>
</dbReference>
<accession>A0A8H6A376</accession>
<dbReference type="PROSITE" id="PS51387">
    <property type="entry name" value="FAD_PCMH"/>
    <property type="match status" value="1"/>
</dbReference>
<comment type="caution">
    <text evidence="4">The sequence shown here is derived from an EMBL/GenBank/DDBJ whole genome shotgun (WGS) entry which is preliminary data.</text>
</comment>
<proteinExistence type="inferred from homology"/>
<dbReference type="PANTHER" id="PTHR13878">
    <property type="entry name" value="GULONOLACTONE OXIDASE"/>
    <property type="match status" value="1"/>
</dbReference>
<dbReference type="Gene3D" id="3.30.465.10">
    <property type="match status" value="2"/>
</dbReference>
<dbReference type="InterPro" id="IPR050432">
    <property type="entry name" value="FAD-linked_Oxidoreductases_BP"/>
</dbReference>
<evidence type="ECO:0000313" key="4">
    <source>
        <dbReference type="EMBL" id="KAF5861011.1"/>
    </source>
</evidence>
<evidence type="ECO:0000313" key="5">
    <source>
        <dbReference type="Proteomes" id="UP000541154"/>
    </source>
</evidence>
<dbReference type="Pfam" id="PF08031">
    <property type="entry name" value="BBE"/>
    <property type="match status" value="1"/>
</dbReference>